<reference evidence="1 2" key="1">
    <citation type="submission" date="2013-03" db="EMBL/GenBank/DDBJ databases">
        <title>The Genome Sequence of Capronia epimyces CBS 606.96.</title>
        <authorList>
            <consortium name="The Broad Institute Genomics Platform"/>
            <person name="Cuomo C."/>
            <person name="de Hoog S."/>
            <person name="Gorbushina A."/>
            <person name="Walker B."/>
            <person name="Young S.K."/>
            <person name="Zeng Q."/>
            <person name="Gargeya S."/>
            <person name="Fitzgerald M."/>
            <person name="Haas B."/>
            <person name="Abouelleil A."/>
            <person name="Allen A.W."/>
            <person name="Alvarado L."/>
            <person name="Arachchi H.M."/>
            <person name="Berlin A.M."/>
            <person name="Chapman S.B."/>
            <person name="Gainer-Dewar J."/>
            <person name="Goldberg J."/>
            <person name="Griggs A."/>
            <person name="Gujja S."/>
            <person name="Hansen M."/>
            <person name="Howarth C."/>
            <person name="Imamovic A."/>
            <person name="Ireland A."/>
            <person name="Larimer J."/>
            <person name="McCowan C."/>
            <person name="Murphy C."/>
            <person name="Pearson M."/>
            <person name="Poon T.W."/>
            <person name="Priest M."/>
            <person name="Roberts A."/>
            <person name="Saif S."/>
            <person name="Shea T."/>
            <person name="Sisk P."/>
            <person name="Sykes S."/>
            <person name="Wortman J."/>
            <person name="Nusbaum C."/>
            <person name="Birren B."/>
        </authorList>
    </citation>
    <scope>NUCLEOTIDE SEQUENCE [LARGE SCALE GENOMIC DNA]</scope>
    <source>
        <strain evidence="1 2">CBS 606.96</strain>
    </source>
</reference>
<dbReference type="EMBL" id="AMGY01000011">
    <property type="protein sequence ID" value="EXJ76895.1"/>
    <property type="molecule type" value="Genomic_DNA"/>
</dbReference>
<comment type="caution">
    <text evidence="1">The sequence shown here is derived from an EMBL/GenBank/DDBJ whole genome shotgun (WGS) entry which is preliminary data.</text>
</comment>
<name>W9XHT6_9EURO</name>
<proteinExistence type="predicted"/>
<gene>
    <name evidence="1" type="ORF">A1O3_10052</name>
</gene>
<evidence type="ECO:0000313" key="1">
    <source>
        <dbReference type="EMBL" id="EXJ76895.1"/>
    </source>
</evidence>
<sequence>MLSISDSTYRRVSCPPEFELIYSYKKRNRNYEEPKRHSWPQYIPSALTYEPPNRELVHRNRRESLDKGLRKLNGHLTEQCDQISDRLDQLATPATEEAMKEFASLVRMTAAFRLELDHLRAAASCYTIHMLSSFWVQSWKIVYEVHRRITEVELLLAQLDADYQCRQIVPKEGCDGDKDHAGNDDGNGEGSTLPIELIRKAEELLAQLEGDHKSRHVGGNNYIQPDIGLILEAEELLAQLEADDNSRQVVGREDCVVNEYGGDEDDDYHPDRLDGWALRSFVNDIHQIQAVYARTLKSIQDLNLFAFTEKDRKSLRQAPDPPKD</sequence>
<organism evidence="1 2">
    <name type="scientific">Capronia epimyces CBS 606.96</name>
    <dbReference type="NCBI Taxonomy" id="1182542"/>
    <lineage>
        <taxon>Eukaryota</taxon>
        <taxon>Fungi</taxon>
        <taxon>Dikarya</taxon>
        <taxon>Ascomycota</taxon>
        <taxon>Pezizomycotina</taxon>
        <taxon>Eurotiomycetes</taxon>
        <taxon>Chaetothyriomycetidae</taxon>
        <taxon>Chaetothyriales</taxon>
        <taxon>Herpotrichiellaceae</taxon>
        <taxon>Capronia</taxon>
    </lineage>
</organism>
<dbReference type="AlphaFoldDB" id="W9XHT6"/>
<dbReference type="GeneID" id="19174133"/>
<accession>W9XHT6</accession>
<evidence type="ECO:0000313" key="2">
    <source>
        <dbReference type="Proteomes" id="UP000019478"/>
    </source>
</evidence>
<dbReference type="Proteomes" id="UP000019478">
    <property type="component" value="Unassembled WGS sequence"/>
</dbReference>
<keyword evidence="2" id="KW-1185">Reference proteome</keyword>
<dbReference type="HOGENOM" id="CLU_857894_0_0_1"/>
<dbReference type="RefSeq" id="XP_007738333.1">
    <property type="nucleotide sequence ID" value="XM_007740143.1"/>
</dbReference>
<protein>
    <submittedName>
        <fullName evidence="1">Uncharacterized protein</fullName>
    </submittedName>
</protein>
<dbReference type="OrthoDB" id="10595014at2759"/>